<organism evidence="2 3">
    <name type="scientific">Sinanodonta woodiana</name>
    <name type="common">Chinese pond mussel</name>
    <name type="synonym">Anodonta woodiana</name>
    <dbReference type="NCBI Taxonomy" id="1069815"/>
    <lineage>
        <taxon>Eukaryota</taxon>
        <taxon>Metazoa</taxon>
        <taxon>Spiralia</taxon>
        <taxon>Lophotrochozoa</taxon>
        <taxon>Mollusca</taxon>
        <taxon>Bivalvia</taxon>
        <taxon>Autobranchia</taxon>
        <taxon>Heteroconchia</taxon>
        <taxon>Palaeoheterodonta</taxon>
        <taxon>Unionida</taxon>
        <taxon>Unionoidea</taxon>
        <taxon>Unionidae</taxon>
        <taxon>Unioninae</taxon>
        <taxon>Sinanodonta</taxon>
    </lineage>
</organism>
<keyword evidence="1" id="KW-1133">Transmembrane helix</keyword>
<keyword evidence="3" id="KW-1185">Reference proteome</keyword>
<comment type="caution">
    <text evidence="2">The sequence shown here is derived from an EMBL/GenBank/DDBJ whole genome shotgun (WGS) entry which is preliminary data.</text>
</comment>
<accession>A0ABD3X0E4</accession>
<dbReference type="Proteomes" id="UP001634394">
    <property type="component" value="Unassembled WGS sequence"/>
</dbReference>
<evidence type="ECO:0000313" key="3">
    <source>
        <dbReference type="Proteomes" id="UP001634394"/>
    </source>
</evidence>
<sequence>MASSWLHTLRYPIVFGALLLSFTFLFSNRRKFLETELIDVRERNQTEFVRQKLLMDNALNEVKEKIEKT</sequence>
<keyword evidence="1" id="KW-0812">Transmembrane</keyword>
<reference evidence="2 3" key="1">
    <citation type="submission" date="2024-11" db="EMBL/GenBank/DDBJ databases">
        <title>Chromosome-level genome assembly of the freshwater bivalve Anodonta woodiana.</title>
        <authorList>
            <person name="Chen X."/>
        </authorList>
    </citation>
    <scope>NUCLEOTIDE SEQUENCE [LARGE SCALE GENOMIC DNA]</scope>
    <source>
        <strain evidence="2">MN2024</strain>
        <tissue evidence="2">Gills</tissue>
    </source>
</reference>
<feature type="transmembrane region" description="Helical" evidence="1">
    <location>
        <begin position="6"/>
        <end position="26"/>
    </location>
</feature>
<evidence type="ECO:0000256" key="1">
    <source>
        <dbReference type="SAM" id="Phobius"/>
    </source>
</evidence>
<name>A0ABD3X0E4_SINWO</name>
<evidence type="ECO:0000313" key="2">
    <source>
        <dbReference type="EMBL" id="KAL3878308.1"/>
    </source>
</evidence>
<dbReference type="EMBL" id="JBJQND010000004">
    <property type="protein sequence ID" value="KAL3878308.1"/>
    <property type="molecule type" value="Genomic_DNA"/>
</dbReference>
<keyword evidence="1" id="KW-0472">Membrane</keyword>
<protein>
    <submittedName>
        <fullName evidence="2">Uncharacterized protein</fullName>
    </submittedName>
</protein>
<proteinExistence type="predicted"/>
<dbReference type="AlphaFoldDB" id="A0ABD3X0E4"/>
<gene>
    <name evidence="2" type="ORF">ACJMK2_030671</name>
</gene>